<reference evidence="1 2" key="1">
    <citation type="journal article" date="2013" name="Science">
        <title>Pandoraviruses: amoeba viruses with genomes up to 2.5 Mb reaching that of parasitic eukaryotes.</title>
        <authorList>
            <person name="Philippe N."/>
            <person name="Legendre M."/>
            <person name="Doutre G."/>
            <person name="Coute Y."/>
            <person name="Poirot O."/>
            <person name="Lescot M."/>
            <person name="Arslan D."/>
            <person name="Seltzer V."/>
            <person name="Bertaux L."/>
            <person name="Bruley C."/>
            <person name="Garin J."/>
            <person name="Claverie J.M."/>
            <person name="Abergel C."/>
        </authorList>
    </citation>
    <scope>NUCLEOTIDE SEQUENCE [LARGE SCALE GENOMIC DNA]</scope>
</reference>
<dbReference type="GeneID" id="34568345"/>
<accession>A0A291ATP3</accession>
<organism evidence="1 2">
    <name type="scientific">Pandoravirus salinus</name>
    <dbReference type="NCBI Taxonomy" id="1349410"/>
    <lineage>
        <taxon>Viruses</taxon>
        <taxon>Pandoravirus</taxon>
    </lineage>
</organism>
<proteinExistence type="predicted"/>
<dbReference type="EMBL" id="KC977571">
    <property type="protein sequence ID" value="ATE82262.1"/>
    <property type="molecule type" value="Genomic_DNA"/>
</dbReference>
<dbReference type="KEGG" id="vg:34568345"/>
<keyword evidence="2" id="KW-1185">Reference proteome</keyword>
<evidence type="ECO:0000313" key="2">
    <source>
        <dbReference type="Proteomes" id="UP000204584"/>
    </source>
</evidence>
<dbReference type="RefSeq" id="YP_009430101.1">
    <property type="nucleotide sequence ID" value="NC_022098.1"/>
</dbReference>
<protein>
    <submittedName>
        <fullName evidence="1">Uncharacterized protein</fullName>
    </submittedName>
</protein>
<sequence>MRCAARSLAATSAMRSCCPRQPRGNGAKTACGTRGLSSNTRIYVDALLVRPDNSAVVVRVGRDDREEVVRVTGMEACMRWPEDRLLDVFRARGRDYSFDIWHVPRRFCRDVPVANIPATNVAHPLNHFDDDAIIYGDALIVSRLQRAGRDLCLADWKRMLDADKDDYHHNFAGPRRWVQGRRQKERQQFTLVLQ</sequence>
<gene>
    <name evidence="1" type="ORF">psal_cds_985</name>
</gene>
<dbReference type="Proteomes" id="UP000204584">
    <property type="component" value="Segment"/>
</dbReference>
<name>A0A291ATP3_9VIRU</name>
<evidence type="ECO:0000313" key="1">
    <source>
        <dbReference type="EMBL" id="ATE82262.1"/>
    </source>
</evidence>